<keyword evidence="9" id="KW-0472">Membrane</keyword>
<keyword evidence="8" id="KW-0896">Oogenesis</keyword>
<name>A0A0L7L0I0_OPEBR</name>
<feature type="repeat" description="LDL-receptor class B" evidence="15">
    <location>
        <begin position="146"/>
        <end position="190"/>
    </location>
</feature>
<dbReference type="PROSITE" id="PS00022">
    <property type="entry name" value="EGF_1"/>
    <property type="match status" value="1"/>
</dbReference>
<evidence type="ECO:0000256" key="3">
    <source>
        <dbReference type="ARBA" id="ARBA00022536"/>
    </source>
</evidence>
<reference evidence="17 18" key="1">
    <citation type="journal article" date="2015" name="Genome Biol. Evol.">
        <title>The genome of winter moth (Operophtera brumata) provides a genomic perspective on sexual dimorphism and phenology.</title>
        <authorList>
            <person name="Derks M.F."/>
            <person name="Smit S."/>
            <person name="Salis L."/>
            <person name="Schijlen E."/>
            <person name="Bossers A."/>
            <person name="Mateman C."/>
            <person name="Pijl A.S."/>
            <person name="de Ridder D."/>
            <person name="Groenen M.A."/>
            <person name="Visser M.E."/>
            <person name="Megens H.J."/>
        </authorList>
    </citation>
    <scope>NUCLEOTIDE SEQUENCE [LARGE SCALE GENOMIC DNA]</scope>
    <source>
        <strain evidence="17">WM2013NL</strain>
        <tissue evidence="17">Head and thorax</tissue>
    </source>
</reference>
<accession>A0A0L7L0I0</accession>
<keyword evidence="17" id="KW-0675">Receptor</keyword>
<keyword evidence="6" id="KW-0221">Differentiation</keyword>
<evidence type="ECO:0000256" key="12">
    <source>
        <dbReference type="ARBA" id="ARBA00038070"/>
    </source>
</evidence>
<keyword evidence="10 14" id="KW-1015">Disulfide bond</keyword>
<comment type="similarity">
    <text evidence="12">Belongs to the cueball family.</text>
</comment>
<dbReference type="PROSITE" id="PS51120">
    <property type="entry name" value="LDLRB"/>
    <property type="match status" value="1"/>
</dbReference>
<comment type="subcellular location">
    <subcellularLocation>
        <location evidence="1">Cell membrane</location>
        <topology evidence="1">Single-pass type I membrane protein</topology>
    </subcellularLocation>
</comment>
<evidence type="ECO:0000256" key="10">
    <source>
        <dbReference type="ARBA" id="ARBA00023157"/>
    </source>
</evidence>
<evidence type="ECO:0000313" key="18">
    <source>
        <dbReference type="Proteomes" id="UP000037510"/>
    </source>
</evidence>
<dbReference type="GO" id="GO:0060070">
    <property type="term" value="P:canonical Wnt signaling pathway"/>
    <property type="evidence" value="ECO:0007669"/>
    <property type="project" value="TreeGrafter"/>
</dbReference>
<evidence type="ECO:0000256" key="13">
    <source>
        <dbReference type="ARBA" id="ARBA00040020"/>
    </source>
</evidence>
<evidence type="ECO:0000256" key="14">
    <source>
        <dbReference type="PROSITE-ProRule" id="PRU00076"/>
    </source>
</evidence>
<dbReference type="Pfam" id="PF00058">
    <property type="entry name" value="Ldl_recept_b"/>
    <property type="match status" value="1"/>
</dbReference>
<dbReference type="PANTHER" id="PTHR46513:SF42">
    <property type="entry name" value="PROTEIN CUEBALL"/>
    <property type="match status" value="1"/>
</dbReference>
<evidence type="ECO:0000313" key="17">
    <source>
        <dbReference type="EMBL" id="KOB68821.1"/>
    </source>
</evidence>
<dbReference type="AlphaFoldDB" id="A0A0L7L0I0"/>
<dbReference type="Gene3D" id="2.120.10.30">
    <property type="entry name" value="TolB, C-terminal domain"/>
    <property type="match status" value="1"/>
</dbReference>
<dbReference type="SUPFAM" id="SSF63825">
    <property type="entry name" value="YWTD domain"/>
    <property type="match status" value="1"/>
</dbReference>
<dbReference type="STRING" id="104452.A0A0L7L0I0"/>
<evidence type="ECO:0000256" key="7">
    <source>
        <dbReference type="ARBA" id="ARBA00022871"/>
    </source>
</evidence>
<dbReference type="Proteomes" id="UP000037510">
    <property type="component" value="Unassembled WGS sequence"/>
</dbReference>
<evidence type="ECO:0000256" key="5">
    <source>
        <dbReference type="ARBA" id="ARBA00022737"/>
    </source>
</evidence>
<proteinExistence type="inferred from homology"/>
<dbReference type="SMART" id="SM00135">
    <property type="entry name" value="LY"/>
    <property type="match status" value="3"/>
</dbReference>
<dbReference type="GO" id="GO:0048477">
    <property type="term" value="P:oogenesis"/>
    <property type="evidence" value="ECO:0007669"/>
    <property type="project" value="UniProtKB-KW"/>
</dbReference>
<keyword evidence="17" id="KW-0449">Lipoprotein</keyword>
<dbReference type="GO" id="GO:0005886">
    <property type="term" value="C:plasma membrane"/>
    <property type="evidence" value="ECO:0007669"/>
    <property type="project" value="UniProtKB-SubCell"/>
</dbReference>
<feature type="disulfide bond" evidence="14">
    <location>
        <begin position="408"/>
        <end position="417"/>
    </location>
</feature>
<feature type="domain" description="EGF-like" evidence="16">
    <location>
        <begin position="382"/>
        <end position="418"/>
    </location>
</feature>
<dbReference type="Gene3D" id="2.10.25.10">
    <property type="entry name" value="Laminin"/>
    <property type="match status" value="2"/>
</dbReference>
<dbReference type="SMART" id="SM00181">
    <property type="entry name" value="EGF"/>
    <property type="match status" value="3"/>
</dbReference>
<keyword evidence="5" id="KW-0677">Repeat</keyword>
<dbReference type="GO" id="GO:0017147">
    <property type="term" value="F:Wnt-protein binding"/>
    <property type="evidence" value="ECO:0007669"/>
    <property type="project" value="TreeGrafter"/>
</dbReference>
<keyword evidence="7" id="KW-0744">Spermatogenesis</keyword>
<gene>
    <name evidence="17" type="ORF">OBRU01_17743</name>
</gene>
<dbReference type="InterPro" id="IPR050778">
    <property type="entry name" value="Cueball_EGF_LRP_Nidogen"/>
</dbReference>
<evidence type="ECO:0000256" key="1">
    <source>
        <dbReference type="ARBA" id="ARBA00004251"/>
    </source>
</evidence>
<keyword evidence="4" id="KW-0732">Signal</keyword>
<keyword evidence="18" id="KW-1185">Reference proteome</keyword>
<evidence type="ECO:0000256" key="9">
    <source>
        <dbReference type="ARBA" id="ARBA00023136"/>
    </source>
</evidence>
<dbReference type="GO" id="GO:0042813">
    <property type="term" value="F:Wnt receptor activity"/>
    <property type="evidence" value="ECO:0007669"/>
    <property type="project" value="TreeGrafter"/>
</dbReference>
<dbReference type="InterPro" id="IPR011042">
    <property type="entry name" value="6-blade_b-propeller_TolB-like"/>
</dbReference>
<evidence type="ECO:0000256" key="6">
    <source>
        <dbReference type="ARBA" id="ARBA00022782"/>
    </source>
</evidence>
<keyword evidence="2" id="KW-1003">Cell membrane</keyword>
<dbReference type="InterPro" id="IPR000742">
    <property type="entry name" value="EGF"/>
</dbReference>
<evidence type="ECO:0000256" key="2">
    <source>
        <dbReference type="ARBA" id="ARBA00022475"/>
    </source>
</evidence>
<dbReference type="EMBL" id="JTDY01003927">
    <property type="protein sequence ID" value="KOB68821.1"/>
    <property type="molecule type" value="Genomic_DNA"/>
</dbReference>
<feature type="disulfide bond" evidence="14">
    <location>
        <begin position="386"/>
        <end position="396"/>
    </location>
</feature>
<evidence type="ECO:0000259" key="16">
    <source>
        <dbReference type="PROSITE" id="PS50026"/>
    </source>
</evidence>
<protein>
    <recommendedName>
        <fullName evidence="13">Protein cueball</fullName>
    </recommendedName>
</protein>
<comment type="caution">
    <text evidence="17">The sequence shown here is derived from an EMBL/GenBank/DDBJ whole genome shotgun (WGS) entry which is preliminary data.</text>
</comment>
<evidence type="ECO:0000256" key="15">
    <source>
        <dbReference type="PROSITE-ProRule" id="PRU00461"/>
    </source>
</evidence>
<evidence type="ECO:0000256" key="11">
    <source>
        <dbReference type="ARBA" id="ARBA00023180"/>
    </source>
</evidence>
<comment type="caution">
    <text evidence="14">Lacks conserved residue(s) required for the propagation of feature annotation.</text>
</comment>
<organism evidence="17 18">
    <name type="scientific">Operophtera brumata</name>
    <name type="common">Winter moth</name>
    <name type="synonym">Phalaena brumata</name>
    <dbReference type="NCBI Taxonomy" id="104452"/>
    <lineage>
        <taxon>Eukaryota</taxon>
        <taxon>Metazoa</taxon>
        <taxon>Ecdysozoa</taxon>
        <taxon>Arthropoda</taxon>
        <taxon>Hexapoda</taxon>
        <taxon>Insecta</taxon>
        <taxon>Pterygota</taxon>
        <taxon>Neoptera</taxon>
        <taxon>Endopterygota</taxon>
        <taxon>Lepidoptera</taxon>
        <taxon>Glossata</taxon>
        <taxon>Ditrysia</taxon>
        <taxon>Geometroidea</taxon>
        <taxon>Geometridae</taxon>
        <taxon>Larentiinae</taxon>
        <taxon>Operophtera</taxon>
    </lineage>
</organism>
<dbReference type="PROSITE" id="PS50026">
    <property type="entry name" value="EGF_3"/>
    <property type="match status" value="1"/>
</dbReference>
<dbReference type="SUPFAM" id="SSF57196">
    <property type="entry name" value="EGF/Laminin"/>
    <property type="match status" value="2"/>
</dbReference>
<keyword evidence="3 14" id="KW-0245">EGF-like domain</keyword>
<dbReference type="GO" id="GO:0007283">
    <property type="term" value="P:spermatogenesis"/>
    <property type="evidence" value="ECO:0007669"/>
    <property type="project" value="UniProtKB-KW"/>
</dbReference>
<dbReference type="InterPro" id="IPR000033">
    <property type="entry name" value="LDLR_classB_rpt"/>
</dbReference>
<keyword evidence="11" id="KW-0325">Glycoprotein</keyword>
<evidence type="ECO:0000256" key="4">
    <source>
        <dbReference type="ARBA" id="ARBA00022729"/>
    </source>
</evidence>
<dbReference type="PANTHER" id="PTHR46513">
    <property type="entry name" value="VITELLOGENIN RECEPTOR-LIKE PROTEIN-RELATED-RELATED"/>
    <property type="match status" value="1"/>
</dbReference>
<sequence>MYPYNNKCFYLVPDLAVTTGNHLEIFTNNTKISNVETRYTDLTALAYDAVYNMLLFVDRQNDNASIFSYHLATKKYQPLVRKRSSEGIHAIAFDPINSLLFWTDTLENSIFWKSLKPGSNDSAYGNLWIKMDDEIPRGIAVDSCRGYVYWTNVNITQPTIERARFDGSERAVIVSTDIYMPVSLAIDQRTKRLYWADDREGIHFSIESSDLDGKRDYTNKLYQGSGHYPNALTVSNDSLYWVDLGYNTVWKLPKNNYGNTEPTNYITFTNEYHDGKNDPFSVVANYLIQDQTEGIPECKGLSGLSQNKSAISDSFSVPPNVGLFCVHGVKVKLQCICTPGYIGDRCDISVCQNFCFQGDCSITTNGKPSCRCKEGFSGERCEVNACTGFCLNYGACYLNEEHKPVCSCPTDFEGMRCEAEKALLTTIDPTAVRVKPTEAGPPLAEKSCKLVDFCSYLF</sequence>
<evidence type="ECO:0000256" key="8">
    <source>
        <dbReference type="ARBA" id="ARBA00022943"/>
    </source>
</evidence>